<evidence type="ECO:0000313" key="1">
    <source>
        <dbReference type="EMBL" id="CAF5152828.1"/>
    </source>
</evidence>
<dbReference type="AlphaFoldDB" id="A0A822GK02"/>
<accession>A0A822GK02</accession>
<comment type="caution">
    <text evidence="1">The sequence shown here is derived from an EMBL/GenBank/DDBJ whole genome shotgun (WGS) entry which is preliminary data.</text>
</comment>
<gene>
    <name evidence="1" type="ORF">QYT958_LOCUS48720</name>
</gene>
<proteinExistence type="predicted"/>
<dbReference type="EMBL" id="CAJOBR010101259">
    <property type="protein sequence ID" value="CAF5152828.1"/>
    <property type="molecule type" value="Genomic_DNA"/>
</dbReference>
<feature type="non-terminal residue" evidence="1">
    <location>
        <position position="1"/>
    </location>
</feature>
<name>A0A822GK02_9BILA</name>
<dbReference type="Proteomes" id="UP000663848">
    <property type="component" value="Unassembled WGS sequence"/>
</dbReference>
<evidence type="ECO:0000313" key="2">
    <source>
        <dbReference type="Proteomes" id="UP000663848"/>
    </source>
</evidence>
<sequence>LNSVGCDDELLPVEPDGLIVLPFVSVDISSSSSHGP</sequence>
<protein>
    <submittedName>
        <fullName evidence="1">Uncharacterized protein</fullName>
    </submittedName>
</protein>
<reference evidence="1" key="1">
    <citation type="submission" date="2021-02" db="EMBL/GenBank/DDBJ databases">
        <authorList>
            <person name="Nowell W R."/>
        </authorList>
    </citation>
    <scope>NUCLEOTIDE SEQUENCE</scope>
</reference>
<organism evidence="1 2">
    <name type="scientific">Rotaria socialis</name>
    <dbReference type="NCBI Taxonomy" id="392032"/>
    <lineage>
        <taxon>Eukaryota</taxon>
        <taxon>Metazoa</taxon>
        <taxon>Spiralia</taxon>
        <taxon>Gnathifera</taxon>
        <taxon>Rotifera</taxon>
        <taxon>Eurotatoria</taxon>
        <taxon>Bdelloidea</taxon>
        <taxon>Philodinida</taxon>
        <taxon>Philodinidae</taxon>
        <taxon>Rotaria</taxon>
    </lineage>
</organism>